<sequence length="94" mass="10629">MEIYASQSRAPLMINSCTDDSWFPPAAGLKTDAILGGEKFSPGYRRQHFEGLSHGFAVRGDMSNPTIREAKEKAFSAAVEWFKTRWFNPREAKM</sequence>
<keyword evidence="2" id="KW-1185">Reference proteome</keyword>
<dbReference type="Proteomes" id="UP001465976">
    <property type="component" value="Unassembled WGS sequence"/>
</dbReference>
<accession>A0ABR3FHJ0</accession>
<proteinExistence type="predicted"/>
<gene>
    <name evidence="1" type="ORF">V5O48_007325</name>
</gene>
<dbReference type="Gene3D" id="3.40.50.1820">
    <property type="entry name" value="alpha/beta hydrolase"/>
    <property type="match status" value="1"/>
</dbReference>
<protein>
    <recommendedName>
        <fullName evidence="3">Dienelactone hydrolase domain-containing protein</fullName>
    </recommendedName>
</protein>
<dbReference type="InterPro" id="IPR029058">
    <property type="entry name" value="AB_hydrolase_fold"/>
</dbReference>
<reference evidence="1 2" key="1">
    <citation type="submission" date="2024-02" db="EMBL/GenBank/DDBJ databases">
        <title>A draft genome for the cacao thread blight pathogen Marasmius crinis-equi.</title>
        <authorList>
            <person name="Cohen S.P."/>
            <person name="Baruah I.K."/>
            <person name="Amoako-Attah I."/>
            <person name="Bukari Y."/>
            <person name="Meinhardt L.W."/>
            <person name="Bailey B.A."/>
        </authorList>
    </citation>
    <scope>NUCLEOTIDE SEQUENCE [LARGE SCALE GENOMIC DNA]</scope>
    <source>
        <strain evidence="1 2">GH-76</strain>
    </source>
</reference>
<dbReference type="SUPFAM" id="SSF53474">
    <property type="entry name" value="alpha/beta-Hydrolases"/>
    <property type="match status" value="1"/>
</dbReference>
<evidence type="ECO:0000313" key="1">
    <source>
        <dbReference type="EMBL" id="KAL0574629.1"/>
    </source>
</evidence>
<organism evidence="1 2">
    <name type="scientific">Marasmius crinis-equi</name>
    <dbReference type="NCBI Taxonomy" id="585013"/>
    <lineage>
        <taxon>Eukaryota</taxon>
        <taxon>Fungi</taxon>
        <taxon>Dikarya</taxon>
        <taxon>Basidiomycota</taxon>
        <taxon>Agaricomycotina</taxon>
        <taxon>Agaricomycetes</taxon>
        <taxon>Agaricomycetidae</taxon>
        <taxon>Agaricales</taxon>
        <taxon>Marasmiineae</taxon>
        <taxon>Marasmiaceae</taxon>
        <taxon>Marasmius</taxon>
    </lineage>
</organism>
<comment type="caution">
    <text evidence="1">The sequence shown here is derived from an EMBL/GenBank/DDBJ whole genome shotgun (WGS) entry which is preliminary data.</text>
</comment>
<dbReference type="EMBL" id="JBAHYK010000380">
    <property type="protein sequence ID" value="KAL0574629.1"/>
    <property type="molecule type" value="Genomic_DNA"/>
</dbReference>
<evidence type="ECO:0008006" key="3">
    <source>
        <dbReference type="Google" id="ProtNLM"/>
    </source>
</evidence>
<name>A0ABR3FHJ0_9AGAR</name>
<evidence type="ECO:0000313" key="2">
    <source>
        <dbReference type="Proteomes" id="UP001465976"/>
    </source>
</evidence>